<feature type="signal peptide" evidence="17">
    <location>
        <begin position="1"/>
        <end position="22"/>
    </location>
</feature>
<evidence type="ECO:0000256" key="17">
    <source>
        <dbReference type="SAM" id="SignalP"/>
    </source>
</evidence>
<dbReference type="Proteomes" id="UP000252893">
    <property type="component" value="Unassembled WGS sequence"/>
</dbReference>
<dbReference type="InterPro" id="IPR000531">
    <property type="entry name" value="Beta-barrel_TonB"/>
</dbReference>
<evidence type="ECO:0000256" key="2">
    <source>
        <dbReference type="ARBA" id="ARBA00009810"/>
    </source>
</evidence>
<evidence type="ECO:0000256" key="16">
    <source>
        <dbReference type="RuleBase" id="RU003357"/>
    </source>
</evidence>
<keyword evidence="5 15" id="KW-1134">Transmembrane beta strand</keyword>
<comment type="caution">
    <text evidence="19">The sequence shown here is derived from an EMBL/GenBank/DDBJ whole genome shotgun (WGS) entry which is preliminary data.</text>
</comment>
<comment type="subcellular location">
    <subcellularLocation>
        <location evidence="1 15">Cell outer membrane</location>
        <topology evidence="1 15">Multi-pass membrane protein</topology>
    </subcellularLocation>
</comment>
<evidence type="ECO:0000313" key="19">
    <source>
        <dbReference type="EMBL" id="RBO90963.1"/>
    </source>
</evidence>
<keyword evidence="11 16" id="KW-0798">TonB box</keyword>
<reference evidence="19 20" key="1">
    <citation type="submission" date="2018-06" db="EMBL/GenBank/DDBJ databases">
        <title>Genomic Encyclopedia of Type Strains, Phase IV (KMG-IV): sequencing the most valuable type-strain genomes for metagenomic binning, comparative biology and taxonomic classification.</title>
        <authorList>
            <person name="Goeker M."/>
        </authorList>
    </citation>
    <scope>NUCLEOTIDE SEQUENCE [LARGE SCALE GENOMIC DNA]</scope>
    <source>
        <strain evidence="19 20">DSM 25619</strain>
    </source>
</reference>
<keyword evidence="20" id="KW-1185">Reference proteome</keyword>
<dbReference type="Gene3D" id="3.55.50.30">
    <property type="match status" value="1"/>
</dbReference>
<evidence type="ECO:0000256" key="10">
    <source>
        <dbReference type="ARBA" id="ARBA00023065"/>
    </source>
</evidence>
<keyword evidence="6" id="KW-0410">Iron transport</keyword>
<feature type="domain" description="Secretin/TonB short N-terminal" evidence="18">
    <location>
        <begin position="67"/>
        <end position="118"/>
    </location>
</feature>
<evidence type="ECO:0000256" key="4">
    <source>
        <dbReference type="ARBA" id="ARBA00022448"/>
    </source>
</evidence>
<keyword evidence="8 17" id="KW-0732">Signal</keyword>
<name>A0A366DLK7_9HYPH</name>
<dbReference type="GO" id="GO:0038023">
    <property type="term" value="F:signaling receptor activity"/>
    <property type="evidence" value="ECO:0007669"/>
    <property type="project" value="InterPro"/>
</dbReference>
<dbReference type="PANTHER" id="PTHR32552">
    <property type="entry name" value="FERRICHROME IRON RECEPTOR-RELATED"/>
    <property type="match status" value="1"/>
</dbReference>
<dbReference type="Gene3D" id="2.40.170.20">
    <property type="entry name" value="TonB-dependent receptor, beta-barrel domain"/>
    <property type="match status" value="1"/>
</dbReference>
<keyword evidence="10" id="KW-0406">Ion transport</keyword>
<dbReference type="AlphaFoldDB" id="A0A366DLK7"/>
<evidence type="ECO:0000256" key="11">
    <source>
        <dbReference type="ARBA" id="ARBA00023077"/>
    </source>
</evidence>
<gene>
    <name evidence="19" type="ORF">DFR47_11158</name>
</gene>
<dbReference type="InterPro" id="IPR011662">
    <property type="entry name" value="Secretin/TonB_short_N"/>
</dbReference>
<dbReference type="SMART" id="SM00965">
    <property type="entry name" value="STN"/>
    <property type="match status" value="1"/>
</dbReference>
<protein>
    <recommendedName>
        <fullName evidence="3">Heme transporter BhuA</fullName>
    </recommendedName>
</protein>
<dbReference type="GO" id="GO:0015891">
    <property type="term" value="P:siderophore transport"/>
    <property type="evidence" value="ECO:0007669"/>
    <property type="project" value="InterPro"/>
</dbReference>
<dbReference type="PANTHER" id="PTHR32552:SF74">
    <property type="entry name" value="HYDROXAMATE SIDEROPHORE RECEPTOR FHUE"/>
    <property type="match status" value="1"/>
</dbReference>
<dbReference type="GO" id="GO:0015344">
    <property type="term" value="F:siderophore uptake transmembrane transporter activity"/>
    <property type="evidence" value="ECO:0007669"/>
    <property type="project" value="TreeGrafter"/>
</dbReference>
<keyword evidence="12 15" id="KW-0472">Membrane</keyword>
<evidence type="ECO:0000256" key="1">
    <source>
        <dbReference type="ARBA" id="ARBA00004571"/>
    </source>
</evidence>
<dbReference type="CDD" id="cd01347">
    <property type="entry name" value="ligand_gated_channel"/>
    <property type="match status" value="1"/>
</dbReference>
<evidence type="ECO:0000259" key="18">
    <source>
        <dbReference type="SMART" id="SM00965"/>
    </source>
</evidence>
<dbReference type="Gene3D" id="2.170.130.10">
    <property type="entry name" value="TonB-dependent receptor, plug domain"/>
    <property type="match status" value="1"/>
</dbReference>
<evidence type="ECO:0000256" key="8">
    <source>
        <dbReference type="ARBA" id="ARBA00022729"/>
    </source>
</evidence>
<evidence type="ECO:0000256" key="3">
    <source>
        <dbReference type="ARBA" id="ARBA00021261"/>
    </source>
</evidence>
<feature type="chain" id="PRO_5016800909" description="Heme transporter BhuA" evidence="17">
    <location>
        <begin position="23"/>
        <end position="817"/>
    </location>
</feature>
<dbReference type="InterPro" id="IPR036942">
    <property type="entry name" value="Beta-barrel_TonB_sf"/>
</dbReference>
<dbReference type="SUPFAM" id="SSF56935">
    <property type="entry name" value="Porins"/>
    <property type="match status" value="1"/>
</dbReference>
<evidence type="ECO:0000256" key="13">
    <source>
        <dbReference type="ARBA" id="ARBA00023170"/>
    </source>
</evidence>
<dbReference type="OrthoDB" id="9760333at2"/>
<dbReference type="FunFam" id="2.170.130.10:FF:000010">
    <property type="entry name" value="Ferripyoverdine receptor"/>
    <property type="match status" value="1"/>
</dbReference>
<proteinExistence type="inferred from homology"/>
<dbReference type="Pfam" id="PF07715">
    <property type="entry name" value="Plug"/>
    <property type="match status" value="1"/>
</dbReference>
<accession>A0A366DLK7</accession>
<keyword evidence="9" id="KW-0408">Iron</keyword>
<dbReference type="InterPro" id="IPR012910">
    <property type="entry name" value="Plug_dom"/>
</dbReference>
<evidence type="ECO:0000256" key="15">
    <source>
        <dbReference type="PROSITE-ProRule" id="PRU01360"/>
    </source>
</evidence>
<evidence type="ECO:0000256" key="7">
    <source>
        <dbReference type="ARBA" id="ARBA00022692"/>
    </source>
</evidence>
<dbReference type="Pfam" id="PF07660">
    <property type="entry name" value="STN"/>
    <property type="match status" value="1"/>
</dbReference>
<comment type="similarity">
    <text evidence="2 15 16">Belongs to the TonB-dependent receptor family.</text>
</comment>
<keyword evidence="7 15" id="KW-0812">Transmembrane</keyword>
<evidence type="ECO:0000256" key="6">
    <source>
        <dbReference type="ARBA" id="ARBA00022496"/>
    </source>
</evidence>
<dbReference type="EMBL" id="QNRH01000011">
    <property type="protein sequence ID" value="RBO90963.1"/>
    <property type="molecule type" value="Genomic_DNA"/>
</dbReference>
<evidence type="ECO:0000256" key="12">
    <source>
        <dbReference type="ARBA" id="ARBA00023136"/>
    </source>
</evidence>
<dbReference type="InterPro" id="IPR037066">
    <property type="entry name" value="Plug_dom_sf"/>
</dbReference>
<keyword evidence="4 15" id="KW-0813">Transport</keyword>
<keyword evidence="13 19" id="KW-0675">Receptor</keyword>
<dbReference type="PROSITE" id="PS52016">
    <property type="entry name" value="TONB_DEPENDENT_REC_3"/>
    <property type="match status" value="1"/>
</dbReference>
<dbReference type="InterPro" id="IPR010105">
    <property type="entry name" value="TonB_sidphr_rcpt"/>
</dbReference>
<evidence type="ECO:0000256" key="5">
    <source>
        <dbReference type="ARBA" id="ARBA00022452"/>
    </source>
</evidence>
<sequence>MPSKGIVRQVFVSALWMSTALATITVALPAKAQEPAAPALNSENKAFNIPPQSLQNALTLFGQQAGIQVSVDAAALRGLSSAGVSGSLTPNAAIGRLLSGTGLNYHFSSPKTLLITKTGTQGENTSSDGSIVLQTITVQAQGGATTEGTNSYTARSMATALKLPMSIRETPQSVSVVTRQMIDDKDYLTLDQALADTPGITTKIGASSVRHEYWSRGLEIDNIQYDGVSNNVHYFARDSDGQDDMDMYDRVEVIKGAAGLTTGAGNPSGAINLIRKRPLEKEKTTITTRASSWGNGRAVIDYSRPLNEEKTVRARIVGAFGAGDSYKDYYSNRDGLFYGTIDADLTEDTTFNIGYSYQDQKIDGFDWGGLPARPDGSFYNFSPSTFLGHEWDYLNRRQNTLFLDLEHRFDNGWKLNIDGRAAWSRADMRGGYTWWIGDNLWFYPGRFPYENDVYSFDVNTSGPVELFGREHDFVFGVNASRTKLSVGVSNYDALIMDPTNWDPSADPEPDAIALTSGSEEKTDQLGAYASARFSLTDDLKLIAGGRISWWKWDQEMTTYKTGATTYSDYSANANFVPYVGLVYDVASDLTVYASYTGIFKPQNYYGRDGHLLDPIKGTNLEAGVKADFLDGQLSATAAVFRTKRDNVGQKIIGISYCNPLASSCYEGVDGVETKGIELEMRGAITDRWNMMAGYTYAVSKYTEGSLDGQRFNTTQAPEHVFKLYTSYSFPDEHWTIAGGVRAQSKIYSKTQTVDLKQGAFVVADVMAKYDLTEKTVIQFNVNNIFDKRYYTSIDPTVGLNNWMGAPREFRLNLKHTF</sequence>
<evidence type="ECO:0000313" key="20">
    <source>
        <dbReference type="Proteomes" id="UP000252893"/>
    </source>
</evidence>
<evidence type="ECO:0000256" key="14">
    <source>
        <dbReference type="ARBA" id="ARBA00023237"/>
    </source>
</evidence>
<dbReference type="RefSeq" id="WP_113946123.1">
    <property type="nucleotide sequence ID" value="NZ_JBHEEG010000013.1"/>
</dbReference>
<organism evidence="19 20">
    <name type="scientific">Pseudochrobactrum asaccharolyticum</name>
    <dbReference type="NCBI Taxonomy" id="354351"/>
    <lineage>
        <taxon>Bacteria</taxon>
        <taxon>Pseudomonadati</taxon>
        <taxon>Pseudomonadota</taxon>
        <taxon>Alphaproteobacteria</taxon>
        <taxon>Hyphomicrobiales</taxon>
        <taxon>Brucellaceae</taxon>
        <taxon>Pseudochrobactrum</taxon>
    </lineage>
</organism>
<keyword evidence="14 15" id="KW-0998">Cell outer membrane</keyword>
<dbReference type="NCBIfam" id="TIGR01783">
    <property type="entry name" value="TonB-siderophor"/>
    <property type="match status" value="1"/>
</dbReference>
<dbReference type="Pfam" id="PF00593">
    <property type="entry name" value="TonB_dep_Rec_b-barrel"/>
    <property type="match status" value="1"/>
</dbReference>
<dbReference type="InterPro" id="IPR039426">
    <property type="entry name" value="TonB-dep_rcpt-like"/>
</dbReference>
<evidence type="ECO:0000256" key="9">
    <source>
        <dbReference type="ARBA" id="ARBA00023004"/>
    </source>
</evidence>
<dbReference type="GO" id="GO:0009279">
    <property type="term" value="C:cell outer membrane"/>
    <property type="evidence" value="ECO:0007669"/>
    <property type="project" value="UniProtKB-SubCell"/>
</dbReference>